<dbReference type="InParanoid" id="K1PP02"/>
<organism evidence="1">
    <name type="scientific">Magallana gigas</name>
    <name type="common">Pacific oyster</name>
    <name type="synonym">Crassostrea gigas</name>
    <dbReference type="NCBI Taxonomy" id="29159"/>
    <lineage>
        <taxon>Eukaryota</taxon>
        <taxon>Metazoa</taxon>
        <taxon>Spiralia</taxon>
        <taxon>Lophotrochozoa</taxon>
        <taxon>Mollusca</taxon>
        <taxon>Bivalvia</taxon>
        <taxon>Autobranchia</taxon>
        <taxon>Pteriomorphia</taxon>
        <taxon>Ostreida</taxon>
        <taxon>Ostreoidea</taxon>
        <taxon>Ostreidae</taxon>
        <taxon>Magallana</taxon>
    </lineage>
</organism>
<protein>
    <submittedName>
        <fullName evidence="1">Uncharacterized protein</fullName>
    </submittedName>
</protein>
<sequence>MVWVIRIYGSYLSFGYHFGQEHLFVIFFNIECGEGCDSKEDESTESQQWTCEQLRKEYYMSVTSFGCAIGCNEIEGFYARYLCASAYLRTGVKIHQSQNVMSAALMLCGLSPHLIQTYSRIMGYVKAVSEDFFFFLFVFFTCGLFI</sequence>
<evidence type="ECO:0000313" key="1">
    <source>
        <dbReference type="EMBL" id="EKC18210.1"/>
    </source>
</evidence>
<dbReference type="HOGENOM" id="CLU_1779240_0_0_1"/>
<gene>
    <name evidence="1" type="ORF">CGI_10014584</name>
</gene>
<name>K1PP02_MAGGI</name>
<dbReference type="EMBL" id="JH815775">
    <property type="protein sequence ID" value="EKC18210.1"/>
    <property type="molecule type" value="Genomic_DNA"/>
</dbReference>
<accession>K1PP02</accession>
<reference evidence="1" key="1">
    <citation type="journal article" date="2012" name="Nature">
        <title>The oyster genome reveals stress adaptation and complexity of shell formation.</title>
        <authorList>
            <person name="Zhang G."/>
            <person name="Fang X."/>
            <person name="Guo X."/>
            <person name="Li L."/>
            <person name="Luo R."/>
            <person name="Xu F."/>
            <person name="Yang P."/>
            <person name="Zhang L."/>
            <person name="Wang X."/>
            <person name="Qi H."/>
            <person name="Xiong Z."/>
            <person name="Que H."/>
            <person name="Xie Y."/>
            <person name="Holland P.W."/>
            <person name="Paps J."/>
            <person name="Zhu Y."/>
            <person name="Wu F."/>
            <person name="Chen Y."/>
            <person name="Wang J."/>
            <person name="Peng C."/>
            <person name="Meng J."/>
            <person name="Yang L."/>
            <person name="Liu J."/>
            <person name="Wen B."/>
            <person name="Zhang N."/>
            <person name="Huang Z."/>
            <person name="Zhu Q."/>
            <person name="Feng Y."/>
            <person name="Mount A."/>
            <person name="Hedgecock D."/>
            <person name="Xu Z."/>
            <person name="Liu Y."/>
            <person name="Domazet-Loso T."/>
            <person name="Du Y."/>
            <person name="Sun X."/>
            <person name="Zhang S."/>
            <person name="Liu B."/>
            <person name="Cheng P."/>
            <person name="Jiang X."/>
            <person name="Li J."/>
            <person name="Fan D."/>
            <person name="Wang W."/>
            <person name="Fu W."/>
            <person name="Wang T."/>
            <person name="Wang B."/>
            <person name="Zhang J."/>
            <person name="Peng Z."/>
            <person name="Li Y."/>
            <person name="Li N."/>
            <person name="Wang J."/>
            <person name="Chen M."/>
            <person name="He Y."/>
            <person name="Tan F."/>
            <person name="Song X."/>
            <person name="Zheng Q."/>
            <person name="Huang R."/>
            <person name="Yang H."/>
            <person name="Du X."/>
            <person name="Chen L."/>
            <person name="Yang M."/>
            <person name="Gaffney P.M."/>
            <person name="Wang S."/>
            <person name="Luo L."/>
            <person name="She Z."/>
            <person name="Ming Y."/>
            <person name="Huang W."/>
            <person name="Zhang S."/>
            <person name="Huang B."/>
            <person name="Zhang Y."/>
            <person name="Qu T."/>
            <person name="Ni P."/>
            <person name="Miao G."/>
            <person name="Wang J."/>
            <person name="Wang Q."/>
            <person name="Steinberg C.E."/>
            <person name="Wang H."/>
            <person name="Li N."/>
            <person name="Qian L."/>
            <person name="Zhang G."/>
            <person name="Li Y."/>
            <person name="Yang H."/>
            <person name="Liu X."/>
            <person name="Wang J."/>
            <person name="Yin Y."/>
            <person name="Wang J."/>
        </authorList>
    </citation>
    <scope>NUCLEOTIDE SEQUENCE [LARGE SCALE GENOMIC DNA]</scope>
    <source>
        <strain evidence="1">05x7-T-G4-1.051#20</strain>
    </source>
</reference>
<proteinExistence type="predicted"/>
<dbReference type="AlphaFoldDB" id="K1PP02"/>